<evidence type="ECO:0000313" key="1">
    <source>
        <dbReference type="EMBL" id="MBF4377267.1"/>
    </source>
</evidence>
<dbReference type="Proteomes" id="UP000726136">
    <property type="component" value="Unassembled WGS sequence"/>
</dbReference>
<gene>
    <name evidence="1" type="ORF">EAY46_30290</name>
</gene>
<dbReference type="EMBL" id="RDPI01001572">
    <property type="protein sequence ID" value="MBF4377267.1"/>
    <property type="molecule type" value="Genomic_DNA"/>
</dbReference>
<evidence type="ECO:0000313" key="2">
    <source>
        <dbReference type="Proteomes" id="UP000726136"/>
    </source>
</evidence>
<organism evidence="1 2">
    <name type="scientific">Vibrio anguillarum</name>
    <name type="common">Listonella anguillarum</name>
    <dbReference type="NCBI Taxonomy" id="55601"/>
    <lineage>
        <taxon>Bacteria</taxon>
        <taxon>Pseudomonadati</taxon>
        <taxon>Pseudomonadota</taxon>
        <taxon>Gammaproteobacteria</taxon>
        <taxon>Vibrionales</taxon>
        <taxon>Vibrionaceae</taxon>
        <taxon>Vibrio</taxon>
    </lineage>
</organism>
<reference evidence="1 2" key="1">
    <citation type="journal article" date="2021" name="PeerJ">
        <title>Analysis of 44 Vibrio anguillarum genomes reveals high genetic diversity.</title>
        <authorList>
            <person name="Hansen M.J."/>
            <person name="Dalsgaard I."/>
        </authorList>
    </citation>
    <scope>NUCLEOTIDE SEQUENCE [LARGE SCALE GENOMIC DNA]</scope>
    <source>
        <strain evidence="1 2">040915-1/1B</strain>
    </source>
</reference>
<sequence>MEESMNYWGEDTGIEIDEPFDGIEVDENLVEAWGNASNDELLDELVGSIALETIPLVENVSEYVESKKKKKEKRKATPFFERPVIAMDTEYVESECGTYNRILSYQFAVLYK</sequence>
<accession>A0ABR9ZFP4</accession>
<keyword evidence="2" id="KW-1185">Reference proteome</keyword>
<feature type="non-terminal residue" evidence="1">
    <location>
        <position position="112"/>
    </location>
</feature>
<proteinExistence type="predicted"/>
<protein>
    <submittedName>
        <fullName evidence="1">Uncharacterized protein</fullName>
    </submittedName>
</protein>
<comment type="caution">
    <text evidence="1">The sequence shown here is derived from an EMBL/GenBank/DDBJ whole genome shotgun (WGS) entry which is preliminary data.</text>
</comment>
<name>A0ABR9ZFP4_VIBAN</name>